<dbReference type="EMBL" id="FNIX01000005">
    <property type="protein sequence ID" value="SDP15024.1"/>
    <property type="molecule type" value="Genomic_DNA"/>
</dbReference>
<gene>
    <name evidence="2" type="ORF">SAMN05421507_105414</name>
</gene>
<feature type="chain" id="PRO_5011644432" evidence="1">
    <location>
        <begin position="23"/>
        <end position="123"/>
    </location>
</feature>
<keyword evidence="3" id="KW-1185">Reference proteome</keyword>
<dbReference type="STRING" id="641025.SAMN05421507_105414"/>
<organism evidence="2 3">
    <name type="scientific">Lentzea jiangxiensis</name>
    <dbReference type="NCBI Taxonomy" id="641025"/>
    <lineage>
        <taxon>Bacteria</taxon>
        <taxon>Bacillati</taxon>
        <taxon>Actinomycetota</taxon>
        <taxon>Actinomycetes</taxon>
        <taxon>Pseudonocardiales</taxon>
        <taxon>Pseudonocardiaceae</taxon>
        <taxon>Lentzea</taxon>
    </lineage>
</organism>
<dbReference type="Proteomes" id="UP000199691">
    <property type="component" value="Unassembled WGS sequence"/>
</dbReference>
<keyword evidence="1" id="KW-0732">Signal</keyword>
<feature type="signal peptide" evidence="1">
    <location>
        <begin position="1"/>
        <end position="22"/>
    </location>
</feature>
<protein>
    <submittedName>
        <fullName evidence="2">Uncharacterized protein</fullName>
    </submittedName>
</protein>
<dbReference type="RefSeq" id="WP_090098142.1">
    <property type="nucleotide sequence ID" value="NZ_FNIX01000005.1"/>
</dbReference>
<proteinExistence type="predicted"/>
<evidence type="ECO:0000256" key="1">
    <source>
        <dbReference type="SAM" id="SignalP"/>
    </source>
</evidence>
<evidence type="ECO:0000313" key="3">
    <source>
        <dbReference type="Proteomes" id="UP000199691"/>
    </source>
</evidence>
<dbReference type="OrthoDB" id="3694159at2"/>
<name>A0A1H0QCH3_9PSEU</name>
<reference evidence="3" key="1">
    <citation type="submission" date="2016-10" db="EMBL/GenBank/DDBJ databases">
        <authorList>
            <person name="Varghese N."/>
            <person name="Submissions S."/>
        </authorList>
    </citation>
    <scope>NUCLEOTIDE SEQUENCE [LARGE SCALE GENOMIC DNA]</scope>
    <source>
        <strain evidence="3">CGMCC 4.6609</strain>
    </source>
</reference>
<accession>A0A1H0QCH3</accession>
<evidence type="ECO:0000313" key="2">
    <source>
        <dbReference type="EMBL" id="SDP15024.1"/>
    </source>
</evidence>
<sequence length="123" mass="12915">MAIVRVLVAVACAMVLTAPATAATARQDEYRPATMTMRYDVEGLTAAVHAPRTLVGVRPLVFLPRGSEVHALEFASRGCVVVLVDDPFALGGHRGLWRALGTGTGPLAERFGGFAGHFSAAEP</sequence>
<dbReference type="AlphaFoldDB" id="A0A1H0QCH3"/>